<dbReference type="AlphaFoldDB" id="A0A3D4V5E3"/>
<dbReference type="Proteomes" id="UP000264071">
    <property type="component" value="Unassembled WGS sequence"/>
</dbReference>
<dbReference type="Gene3D" id="1.20.1600.10">
    <property type="entry name" value="Outer membrane efflux proteins (OEP)"/>
    <property type="match status" value="1"/>
</dbReference>
<dbReference type="Pfam" id="PF02321">
    <property type="entry name" value="OEP"/>
    <property type="match status" value="2"/>
</dbReference>
<reference evidence="2 3" key="1">
    <citation type="journal article" date="2018" name="Nat. Biotechnol.">
        <title>A standardized bacterial taxonomy based on genome phylogeny substantially revises the tree of life.</title>
        <authorList>
            <person name="Parks D.H."/>
            <person name="Chuvochina M."/>
            <person name="Waite D.W."/>
            <person name="Rinke C."/>
            <person name="Skarshewski A."/>
            <person name="Chaumeil P.A."/>
            <person name="Hugenholtz P."/>
        </authorList>
    </citation>
    <scope>NUCLEOTIDE SEQUENCE [LARGE SCALE GENOMIC DNA]</scope>
    <source>
        <strain evidence="2">UBA8844</strain>
    </source>
</reference>
<organism evidence="2 3">
    <name type="scientific">Gemmatimonas aurantiaca</name>
    <dbReference type="NCBI Taxonomy" id="173480"/>
    <lineage>
        <taxon>Bacteria</taxon>
        <taxon>Pseudomonadati</taxon>
        <taxon>Gemmatimonadota</taxon>
        <taxon>Gemmatimonadia</taxon>
        <taxon>Gemmatimonadales</taxon>
        <taxon>Gemmatimonadaceae</taxon>
        <taxon>Gemmatimonas</taxon>
    </lineage>
</organism>
<dbReference type="InterPro" id="IPR003423">
    <property type="entry name" value="OMP_efflux"/>
</dbReference>
<gene>
    <name evidence="2" type="ORF">DGD08_03770</name>
</gene>
<evidence type="ECO:0000313" key="3">
    <source>
        <dbReference type="Proteomes" id="UP000264071"/>
    </source>
</evidence>
<comment type="similarity">
    <text evidence="1">Belongs to the outer membrane factor (OMF) (TC 1.B.17) family.</text>
</comment>
<evidence type="ECO:0000256" key="1">
    <source>
        <dbReference type="ARBA" id="ARBA00007613"/>
    </source>
</evidence>
<comment type="caution">
    <text evidence="2">The sequence shown here is derived from an EMBL/GenBank/DDBJ whole genome shotgun (WGS) entry which is preliminary data.</text>
</comment>
<sequence length="497" mass="54404">MNADCTEPVTTCIMCTMNTGVAMPSAFRREHRAYCHYPFILVRILAPSVALVLSVAAPVAGQSRSGDAVREMVRATAREASQPPAEQLSLAQVLAEVTRVNPRVAAADAQARAAAARVSSVTRPPDPQLQFGFMNYSLPGLAPMPVLGMAQVQLMQMLPLGGKLRFAGKAASASAAAAKARVSNVVWELRSQTAMVFYDLYAAHQQLAVARETLRLLQDIARTAEAMYRVGEGRQTDVLRAQVEIARMVEDTVRMQAMREAMTARLNALLDRDVDDALHVPLLPDFPDSIPPRRWLDSLADRERPMIRAGQDELRAAEASERLAHRELLPDLQVGLQYGQRGGSMAEATTGEPMGRTTDRMGSLMIGATVPIFARSRQLRMREEAGAMSRMARADLLAMRADTRGRLGEAFAALGRARRLAVLYRTTILPQAEATVASALAAYRVGSVDFMTLLDSRMTVNRYREELVTLESDEGKAWAELEMLTGRVLVPMTKEAP</sequence>
<proteinExistence type="inferred from homology"/>
<protein>
    <submittedName>
        <fullName evidence="2">TolC family protein</fullName>
    </submittedName>
</protein>
<evidence type="ECO:0000313" key="2">
    <source>
        <dbReference type="EMBL" id="HCT56311.1"/>
    </source>
</evidence>
<dbReference type="EMBL" id="DPIY01000004">
    <property type="protein sequence ID" value="HCT56311.1"/>
    <property type="molecule type" value="Genomic_DNA"/>
</dbReference>
<dbReference type="PANTHER" id="PTHR30203">
    <property type="entry name" value="OUTER MEMBRANE CATION EFFLUX PROTEIN"/>
    <property type="match status" value="1"/>
</dbReference>
<dbReference type="SUPFAM" id="SSF56954">
    <property type="entry name" value="Outer membrane efflux proteins (OEP)"/>
    <property type="match status" value="1"/>
</dbReference>
<dbReference type="GO" id="GO:0015562">
    <property type="term" value="F:efflux transmembrane transporter activity"/>
    <property type="evidence" value="ECO:0007669"/>
    <property type="project" value="InterPro"/>
</dbReference>
<dbReference type="PANTHER" id="PTHR30203:SF24">
    <property type="entry name" value="BLR4935 PROTEIN"/>
    <property type="match status" value="1"/>
</dbReference>
<dbReference type="InterPro" id="IPR010131">
    <property type="entry name" value="MdtP/NodT-like"/>
</dbReference>
<name>A0A3D4V5E3_9BACT</name>
<accession>A0A3D4V5E3</accession>